<keyword evidence="8 17" id="KW-0285">Flavoprotein</keyword>
<dbReference type="GO" id="GO:0071555">
    <property type="term" value="P:cell wall organization"/>
    <property type="evidence" value="ECO:0007669"/>
    <property type="project" value="UniProtKB-KW"/>
</dbReference>
<dbReference type="Gene3D" id="3.30.43.10">
    <property type="entry name" value="Uridine Diphospho-n-acetylenolpyruvylglucosamine Reductase, domain 2"/>
    <property type="match status" value="1"/>
</dbReference>
<dbReference type="Pfam" id="PF01565">
    <property type="entry name" value="FAD_binding_4"/>
    <property type="match status" value="2"/>
</dbReference>
<evidence type="ECO:0000256" key="2">
    <source>
        <dbReference type="ARBA" id="ARBA00003921"/>
    </source>
</evidence>
<dbReference type="InterPro" id="IPR016169">
    <property type="entry name" value="FAD-bd_PCMH_sub2"/>
</dbReference>
<evidence type="ECO:0000259" key="19">
    <source>
        <dbReference type="PROSITE" id="PS51387"/>
    </source>
</evidence>
<evidence type="ECO:0000256" key="4">
    <source>
        <dbReference type="ARBA" id="ARBA00004752"/>
    </source>
</evidence>
<gene>
    <name evidence="17" type="primary">murB</name>
    <name evidence="20" type="ORF">FHU32_001839</name>
</gene>
<name>A0A8I0CNC4_9CORY</name>
<dbReference type="GO" id="GO:0009252">
    <property type="term" value="P:peptidoglycan biosynthetic process"/>
    <property type="evidence" value="ECO:0007669"/>
    <property type="project" value="UniProtKB-UniRule"/>
</dbReference>
<dbReference type="GO" id="GO:0005829">
    <property type="term" value="C:cytosol"/>
    <property type="evidence" value="ECO:0007669"/>
    <property type="project" value="TreeGrafter"/>
</dbReference>
<keyword evidence="11 17" id="KW-0133">Cell shape</keyword>
<feature type="region of interest" description="Disordered" evidence="18">
    <location>
        <begin position="104"/>
        <end position="124"/>
    </location>
</feature>
<dbReference type="InterPro" id="IPR006094">
    <property type="entry name" value="Oxid_FAD_bind_N"/>
</dbReference>
<feature type="active site" evidence="17">
    <location>
        <position position="211"/>
    </location>
</feature>
<dbReference type="Gene3D" id="3.30.465.10">
    <property type="match status" value="1"/>
</dbReference>
<evidence type="ECO:0000256" key="9">
    <source>
        <dbReference type="ARBA" id="ARBA00022827"/>
    </source>
</evidence>
<dbReference type="InterPro" id="IPR036318">
    <property type="entry name" value="FAD-bd_PCMH-like_sf"/>
</dbReference>
<feature type="active site" description="Proton donor" evidence="17">
    <location>
        <position position="296"/>
    </location>
</feature>
<dbReference type="InterPro" id="IPR011601">
    <property type="entry name" value="MurB_C"/>
</dbReference>
<keyword evidence="14 17" id="KW-0131">Cell cycle</keyword>
<evidence type="ECO:0000256" key="7">
    <source>
        <dbReference type="ARBA" id="ARBA00022618"/>
    </source>
</evidence>
<keyword evidence="15 17" id="KW-0961">Cell wall biogenesis/degradation</keyword>
<evidence type="ECO:0000313" key="20">
    <source>
        <dbReference type="EMBL" id="MBB3116593.1"/>
    </source>
</evidence>
<dbReference type="GO" id="GO:0051301">
    <property type="term" value="P:cell division"/>
    <property type="evidence" value="ECO:0007669"/>
    <property type="project" value="UniProtKB-KW"/>
</dbReference>
<comment type="catalytic activity">
    <reaction evidence="16 17">
        <text>UDP-N-acetyl-alpha-D-muramate + NADP(+) = UDP-N-acetyl-3-O-(1-carboxyvinyl)-alpha-D-glucosamine + NADPH + H(+)</text>
        <dbReference type="Rhea" id="RHEA:12248"/>
        <dbReference type="ChEBI" id="CHEBI:15378"/>
        <dbReference type="ChEBI" id="CHEBI:57783"/>
        <dbReference type="ChEBI" id="CHEBI:58349"/>
        <dbReference type="ChEBI" id="CHEBI:68483"/>
        <dbReference type="ChEBI" id="CHEBI:70757"/>
        <dbReference type="EC" id="1.3.1.98"/>
    </reaction>
</comment>
<dbReference type="EC" id="1.3.1.98" evidence="17"/>
<dbReference type="GO" id="GO:0008360">
    <property type="term" value="P:regulation of cell shape"/>
    <property type="evidence" value="ECO:0007669"/>
    <property type="project" value="UniProtKB-KW"/>
</dbReference>
<evidence type="ECO:0000313" key="21">
    <source>
        <dbReference type="Proteomes" id="UP000612712"/>
    </source>
</evidence>
<keyword evidence="12 17" id="KW-0573">Peptidoglycan synthesis</keyword>
<evidence type="ECO:0000256" key="14">
    <source>
        <dbReference type="ARBA" id="ARBA00023306"/>
    </source>
</evidence>
<evidence type="ECO:0000256" key="6">
    <source>
        <dbReference type="ARBA" id="ARBA00022490"/>
    </source>
</evidence>
<dbReference type="GO" id="GO:0071949">
    <property type="term" value="F:FAD binding"/>
    <property type="evidence" value="ECO:0007669"/>
    <property type="project" value="InterPro"/>
</dbReference>
<dbReference type="SUPFAM" id="SSF56194">
    <property type="entry name" value="Uridine diphospho-N-Acetylenolpyruvylglucosamine reductase, MurB, C-terminal domain"/>
    <property type="match status" value="1"/>
</dbReference>
<sequence>MTHSSHDAGSPTPGPPWLHAGHGLPQGAHIVATDFAHLTTLRTGGTPAATVACTTPEAVAAVVRDLDAAGRDVLVVGGGSNLVVGEDVGGLVVVLVTTGDDARLPGADAPAPGDPAGGAAGGDVTVDRRTGTVRAFAGVTWDDLVARTVAEGLGGLECLSGIPGSVGATPVQNVGAYGAEVSQTLSRVHLHDRTTGRSGWVGPENLDLGYRHSNLKFTGRAVVTEVEFTLRTDGLSLPLRFGELARRLGVDADAAADAGDGARRPVAEVREAVLDLRRGKGMVLDPDDHDTWSAGSFFTNPVVVGDAARDAVIARVRERCGDAEAAAVPCYAAGVSAATDRPVAAAGGPGASGTVPTDAPAAGTPRYKFSAAWLIDRAGFPRGWHVPGNDRAGLSTRHTLALTNRGGATSADIVELARAVRDGVRAAFGVTLEPEPVWVGVTLDDPAAR</sequence>
<reference evidence="20" key="1">
    <citation type="submission" date="2020-08" db="EMBL/GenBank/DDBJ databases">
        <title>Sequencing the genomes of 1000 actinobacteria strains.</title>
        <authorList>
            <person name="Klenk H.-P."/>
        </authorList>
    </citation>
    <scope>NUCLEOTIDE SEQUENCE</scope>
    <source>
        <strain evidence="20">DSM 20582</strain>
    </source>
</reference>
<dbReference type="InterPro" id="IPR016167">
    <property type="entry name" value="FAD-bd_PCMH_sub1"/>
</dbReference>
<comment type="pathway">
    <text evidence="4 17">Cell wall biogenesis; peptidoglycan biosynthesis.</text>
</comment>
<evidence type="ECO:0000256" key="10">
    <source>
        <dbReference type="ARBA" id="ARBA00022857"/>
    </source>
</evidence>
<comment type="function">
    <text evidence="2 17">Cell wall formation.</text>
</comment>
<dbReference type="EMBL" id="JACHWT010000008">
    <property type="protein sequence ID" value="MBB3116593.1"/>
    <property type="molecule type" value="Genomic_DNA"/>
</dbReference>
<dbReference type="PANTHER" id="PTHR21071:SF4">
    <property type="entry name" value="UDP-N-ACETYLENOLPYRUVOYLGLUCOSAMINE REDUCTASE"/>
    <property type="match status" value="1"/>
</dbReference>
<comment type="similarity">
    <text evidence="5 17">Belongs to the MurB family.</text>
</comment>
<dbReference type="Pfam" id="PF02873">
    <property type="entry name" value="MurB_C"/>
    <property type="match status" value="1"/>
</dbReference>
<keyword evidence="10 17" id="KW-0521">NADP</keyword>
<dbReference type="InterPro" id="IPR003170">
    <property type="entry name" value="MurB"/>
</dbReference>
<dbReference type="InterPro" id="IPR036635">
    <property type="entry name" value="MurB_C_sf"/>
</dbReference>
<dbReference type="GO" id="GO:0008762">
    <property type="term" value="F:UDP-N-acetylmuramate dehydrogenase activity"/>
    <property type="evidence" value="ECO:0007669"/>
    <property type="project" value="UniProtKB-UniRule"/>
</dbReference>
<evidence type="ECO:0000256" key="3">
    <source>
        <dbReference type="ARBA" id="ARBA00004496"/>
    </source>
</evidence>
<dbReference type="HAMAP" id="MF_00037">
    <property type="entry name" value="MurB"/>
    <property type="match status" value="1"/>
</dbReference>
<dbReference type="PROSITE" id="PS51387">
    <property type="entry name" value="FAD_PCMH"/>
    <property type="match status" value="1"/>
</dbReference>
<evidence type="ECO:0000256" key="13">
    <source>
        <dbReference type="ARBA" id="ARBA00023002"/>
    </source>
</evidence>
<protein>
    <recommendedName>
        <fullName evidence="17">UDP-N-acetylenolpyruvoylglucosamine reductase</fullName>
        <ecNumber evidence="17">1.3.1.98</ecNumber>
    </recommendedName>
    <alternativeName>
        <fullName evidence="17">UDP-N-acetylmuramate dehydrogenase</fullName>
    </alternativeName>
</protein>
<organism evidence="20 21">
    <name type="scientific">Corynebacterium bovis DSM 20582 = CIP 54.80</name>
    <dbReference type="NCBI Taxonomy" id="927655"/>
    <lineage>
        <taxon>Bacteria</taxon>
        <taxon>Bacillati</taxon>
        <taxon>Actinomycetota</taxon>
        <taxon>Actinomycetes</taxon>
        <taxon>Mycobacteriales</taxon>
        <taxon>Corynebacteriaceae</taxon>
        <taxon>Corynebacterium</taxon>
    </lineage>
</organism>
<evidence type="ECO:0000256" key="15">
    <source>
        <dbReference type="ARBA" id="ARBA00023316"/>
    </source>
</evidence>
<proteinExistence type="inferred from homology"/>
<keyword evidence="9 17" id="KW-0274">FAD</keyword>
<accession>A0A8I0CNC4</accession>
<dbReference type="UniPathway" id="UPA00219"/>
<dbReference type="InterPro" id="IPR016166">
    <property type="entry name" value="FAD-bd_PCMH"/>
</dbReference>
<evidence type="ECO:0000256" key="5">
    <source>
        <dbReference type="ARBA" id="ARBA00010485"/>
    </source>
</evidence>
<feature type="active site" evidence="17">
    <location>
        <position position="435"/>
    </location>
</feature>
<evidence type="ECO:0000256" key="11">
    <source>
        <dbReference type="ARBA" id="ARBA00022960"/>
    </source>
</evidence>
<comment type="caution">
    <text evidence="20">The sequence shown here is derived from an EMBL/GenBank/DDBJ whole genome shotgun (WGS) entry which is preliminary data.</text>
</comment>
<dbReference type="Gene3D" id="3.90.78.10">
    <property type="entry name" value="UDP-N-acetylenolpyruvoylglucosamine reductase, C-terminal domain"/>
    <property type="match status" value="1"/>
</dbReference>
<evidence type="ECO:0000256" key="17">
    <source>
        <dbReference type="HAMAP-Rule" id="MF_00037"/>
    </source>
</evidence>
<evidence type="ECO:0000256" key="8">
    <source>
        <dbReference type="ARBA" id="ARBA00022630"/>
    </source>
</evidence>
<dbReference type="NCBIfam" id="NF010478">
    <property type="entry name" value="PRK13903.1"/>
    <property type="match status" value="1"/>
</dbReference>
<evidence type="ECO:0000256" key="12">
    <source>
        <dbReference type="ARBA" id="ARBA00022984"/>
    </source>
</evidence>
<dbReference type="Proteomes" id="UP000612712">
    <property type="component" value="Unassembled WGS sequence"/>
</dbReference>
<keyword evidence="6 17" id="KW-0963">Cytoplasm</keyword>
<evidence type="ECO:0000256" key="1">
    <source>
        <dbReference type="ARBA" id="ARBA00001974"/>
    </source>
</evidence>
<dbReference type="PANTHER" id="PTHR21071">
    <property type="entry name" value="UDP-N-ACETYLENOLPYRUVOYLGLUCOSAMINE REDUCTASE"/>
    <property type="match status" value="1"/>
</dbReference>
<feature type="domain" description="FAD-binding PCMH-type" evidence="19">
    <location>
        <begin position="43"/>
        <end position="233"/>
    </location>
</feature>
<comment type="subcellular location">
    <subcellularLocation>
        <location evidence="3 17">Cytoplasm</location>
    </subcellularLocation>
</comment>
<evidence type="ECO:0000256" key="16">
    <source>
        <dbReference type="ARBA" id="ARBA00048914"/>
    </source>
</evidence>
<dbReference type="AlphaFoldDB" id="A0A8I0CNC4"/>
<evidence type="ECO:0000256" key="18">
    <source>
        <dbReference type="SAM" id="MobiDB-lite"/>
    </source>
</evidence>
<dbReference type="SUPFAM" id="SSF56176">
    <property type="entry name" value="FAD-binding/transporter-associated domain-like"/>
    <property type="match status" value="1"/>
</dbReference>
<feature type="region of interest" description="Disordered" evidence="18">
    <location>
        <begin position="1"/>
        <end position="23"/>
    </location>
</feature>
<comment type="cofactor">
    <cofactor evidence="1 17">
        <name>FAD</name>
        <dbReference type="ChEBI" id="CHEBI:57692"/>
    </cofactor>
</comment>
<keyword evidence="13 17" id="KW-0560">Oxidoreductase</keyword>
<keyword evidence="7 17" id="KW-0132">Cell division</keyword>